<keyword evidence="2" id="KW-1185">Reference proteome</keyword>
<accession>A0ACC0VHE0</accession>
<proteinExistence type="predicted"/>
<sequence length="317" mass="33944">MVWGLLLATALAARVAAQKFTISNGQIFTPGFAVLNAPQPDTPLGGETLHISLDVTANGQLALPPFENDDPSQIFSITVFLYSYDTGRNFTVSNGTAGSDDASLGDIMSQEDGSTVKHIDWVWPDCLVGDGEPDGDDSDRGQYNISIRQNFRLNDEDYYTIFDVPIAVTNSIEDDEDRPSCEILTNKLLSPQDIDAESANEVGILFGPDDATEVDVGKEDGNDNDDDNANDGANDDGDKDEEDKDISKDDSDGNGGNGDEADENDEENEGTDDEEDAPDLGGSRPEAGPSDGLGSSASHTTRIWTFLLTMMALSLCL</sequence>
<protein>
    <submittedName>
        <fullName evidence="1">Uncharacterized protein</fullName>
    </submittedName>
</protein>
<name>A0ACC0VHE0_9HYPO</name>
<dbReference type="EMBL" id="CM047940">
    <property type="protein sequence ID" value="KAI9904868.1"/>
    <property type="molecule type" value="Genomic_DNA"/>
</dbReference>
<reference evidence="1" key="1">
    <citation type="submission" date="2022-10" db="EMBL/GenBank/DDBJ databases">
        <title>Complete Genome of Trichothecium roseum strain YXFP-22015, a Plant Pathogen Isolated from Citrus.</title>
        <authorList>
            <person name="Wang Y."/>
            <person name="Zhu L."/>
        </authorList>
    </citation>
    <scope>NUCLEOTIDE SEQUENCE</scope>
    <source>
        <strain evidence="1">YXFP-22015</strain>
    </source>
</reference>
<dbReference type="Proteomes" id="UP001163324">
    <property type="component" value="Chromosome 1"/>
</dbReference>
<organism evidence="1 2">
    <name type="scientific">Trichothecium roseum</name>
    <dbReference type="NCBI Taxonomy" id="47278"/>
    <lineage>
        <taxon>Eukaryota</taxon>
        <taxon>Fungi</taxon>
        <taxon>Dikarya</taxon>
        <taxon>Ascomycota</taxon>
        <taxon>Pezizomycotina</taxon>
        <taxon>Sordariomycetes</taxon>
        <taxon>Hypocreomycetidae</taxon>
        <taxon>Hypocreales</taxon>
        <taxon>Hypocreales incertae sedis</taxon>
        <taxon>Trichothecium</taxon>
    </lineage>
</organism>
<gene>
    <name evidence="1" type="ORF">N3K66_001397</name>
</gene>
<comment type="caution">
    <text evidence="1">The sequence shown here is derived from an EMBL/GenBank/DDBJ whole genome shotgun (WGS) entry which is preliminary data.</text>
</comment>
<evidence type="ECO:0000313" key="1">
    <source>
        <dbReference type="EMBL" id="KAI9904868.1"/>
    </source>
</evidence>
<evidence type="ECO:0000313" key="2">
    <source>
        <dbReference type="Proteomes" id="UP001163324"/>
    </source>
</evidence>